<reference evidence="1" key="1">
    <citation type="submission" date="2018-05" db="EMBL/GenBank/DDBJ databases">
        <authorList>
            <person name="Lanie J.A."/>
            <person name="Ng W.-L."/>
            <person name="Kazmierczak K.M."/>
            <person name="Andrzejewski T.M."/>
            <person name="Davidsen T.M."/>
            <person name="Wayne K.J."/>
            <person name="Tettelin H."/>
            <person name="Glass J.I."/>
            <person name="Rusch D."/>
            <person name="Podicherti R."/>
            <person name="Tsui H.-C.T."/>
            <person name="Winkler M.E."/>
        </authorList>
    </citation>
    <scope>NUCLEOTIDE SEQUENCE</scope>
</reference>
<dbReference type="EMBL" id="UINC01050543">
    <property type="protein sequence ID" value="SVB63623.1"/>
    <property type="molecule type" value="Genomic_DNA"/>
</dbReference>
<dbReference type="Gene3D" id="3.40.50.720">
    <property type="entry name" value="NAD(P)-binding Rossmann-like Domain"/>
    <property type="match status" value="1"/>
</dbReference>
<sequence>MTKLCIIGAGSIVFANNIITDLLLMDELLDAHKDYLPAYH</sequence>
<proteinExistence type="predicted"/>
<protein>
    <recommendedName>
        <fullName evidence="2">Alpha-glucosidase/alpha-galactosidase</fullName>
    </recommendedName>
</protein>
<dbReference type="AlphaFoldDB" id="A0A382FN36"/>
<organism evidence="1">
    <name type="scientific">marine metagenome</name>
    <dbReference type="NCBI Taxonomy" id="408172"/>
    <lineage>
        <taxon>unclassified sequences</taxon>
        <taxon>metagenomes</taxon>
        <taxon>ecological metagenomes</taxon>
    </lineage>
</organism>
<accession>A0A382FN36</accession>
<gene>
    <name evidence="1" type="ORF">METZ01_LOCUS216477</name>
</gene>
<evidence type="ECO:0000313" key="1">
    <source>
        <dbReference type="EMBL" id="SVB63623.1"/>
    </source>
</evidence>
<name>A0A382FN36_9ZZZZ</name>
<evidence type="ECO:0008006" key="2">
    <source>
        <dbReference type="Google" id="ProtNLM"/>
    </source>
</evidence>